<keyword evidence="4" id="KW-1185">Reference proteome</keyword>
<sequence>MPTSSSPPAPATPAAAPSRRRRRRHRLLPSSSFSTAAPSPIISSFFPPSPSPFHRFLPSPLRASSVPFSWEHRPGIPKTPARSAARSSSKGGGGGGGKKPLPLPPSLLCRSGADPYDPSSVVPADYDCSFPPEKNRGRIRIRRRRTRVADALADWLSMLGLYRSCKRAASCFADKVKSP</sequence>
<feature type="compositionally biased region" description="Pro residues" evidence="1">
    <location>
        <begin position="1"/>
        <end position="11"/>
    </location>
</feature>
<dbReference type="RefSeq" id="XP_010235526.1">
    <property type="nucleotide sequence ID" value="XM_010237224.3"/>
</dbReference>
<feature type="compositionally biased region" description="Basic residues" evidence="1">
    <location>
        <begin position="18"/>
        <end position="27"/>
    </location>
</feature>
<feature type="compositionally biased region" description="Low complexity" evidence="1">
    <location>
        <begin position="28"/>
        <end position="41"/>
    </location>
</feature>
<dbReference type="OMA" id="KPNNSHH"/>
<feature type="region of interest" description="Disordered" evidence="1">
    <location>
        <begin position="67"/>
        <end position="114"/>
    </location>
</feature>
<dbReference type="PANTHER" id="PTHR33696:SF5">
    <property type="entry name" value="OS02G0551600 PROTEIN"/>
    <property type="match status" value="1"/>
</dbReference>
<dbReference type="Proteomes" id="UP000008810">
    <property type="component" value="Chromosome 3"/>
</dbReference>
<dbReference type="HOGENOM" id="CLU_124658_0_0_1"/>
<dbReference type="GeneID" id="104583781"/>
<gene>
    <name evidence="3" type="primary">LOC104583781</name>
    <name evidence="2" type="ORF">BRADI_3g45570v3</name>
</gene>
<dbReference type="FunCoup" id="I1IAF7">
    <property type="interactions" value="4"/>
</dbReference>
<evidence type="ECO:0000313" key="2">
    <source>
        <dbReference type="EMBL" id="KQJ99846.1"/>
    </source>
</evidence>
<reference evidence="3" key="3">
    <citation type="submission" date="2018-08" db="UniProtKB">
        <authorList>
            <consortium name="EnsemblPlants"/>
        </authorList>
    </citation>
    <scope>IDENTIFICATION</scope>
    <source>
        <strain evidence="3">cv. Bd21</strain>
    </source>
</reference>
<dbReference type="OrthoDB" id="696589at2759"/>
<dbReference type="eggNOG" id="ENOG502R7HV">
    <property type="taxonomic scope" value="Eukaryota"/>
</dbReference>
<dbReference type="Gramene" id="KQJ99846">
    <property type="protein sequence ID" value="KQJ99846"/>
    <property type="gene ID" value="BRADI_3g45570v3"/>
</dbReference>
<proteinExistence type="predicted"/>
<reference evidence="2 3" key="1">
    <citation type="journal article" date="2010" name="Nature">
        <title>Genome sequencing and analysis of the model grass Brachypodium distachyon.</title>
        <authorList>
            <consortium name="International Brachypodium Initiative"/>
        </authorList>
    </citation>
    <scope>NUCLEOTIDE SEQUENCE [LARGE SCALE GENOMIC DNA]</scope>
    <source>
        <strain evidence="2 3">Bd21</strain>
    </source>
</reference>
<feature type="region of interest" description="Disordered" evidence="1">
    <location>
        <begin position="1"/>
        <end position="41"/>
    </location>
</feature>
<reference evidence="2" key="2">
    <citation type="submission" date="2017-06" db="EMBL/GenBank/DDBJ databases">
        <title>WGS assembly of Brachypodium distachyon.</title>
        <authorList>
            <consortium name="The International Brachypodium Initiative"/>
            <person name="Lucas S."/>
            <person name="Harmon-Smith M."/>
            <person name="Lail K."/>
            <person name="Tice H."/>
            <person name="Grimwood J."/>
            <person name="Bruce D."/>
            <person name="Barry K."/>
            <person name="Shu S."/>
            <person name="Lindquist E."/>
            <person name="Wang M."/>
            <person name="Pitluck S."/>
            <person name="Vogel J.P."/>
            <person name="Garvin D.F."/>
            <person name="Mockler T.C."/>
            <person name="Schmutz J."/>
            <person name="Rokhsar D."/>
            <person name="Bevan M.W."/>
        </authorList>
    </citation>
    <scope>NUCLEOTIDE SEQUENCE</scope>
    <source>
        <strain evidence="2">Bd21</strain>
    </source>
</reference>
<protein>
    <submittedName>
        <fullName evidence="2 3">Uncharacterized protein</fullName>
    </submittedName>
</protein>
<dbReference type="EnsemblPlants" id="KQJ99846">
    <property type="protein sequence ID" value="KQJ99846"/>
    <property type="gene ID" value="BRADI_3g45570v3"/>
</dbReference>
<evidence type="ECO:0000313" key="3">
    <source>
        <dbReference type="EnsemblPlants" id="KQJ99846"/>
    </source>
</evidence>
<evidence type="ECO:0000256" key="1">
    <source>
        <dbReference type="SAM" id="MobiDB-lite"/>
    </source>
</evidence>
<dbReference type="EMBL" id="CM000882">
    <property type="protein sequence ID" value="KQJ99846.1"/>
    <property type="molecule type" value="Genomic_DNA"/>
</dbReference>
<organism evidence="2">
    <name type="scientific">Brachypodium distachyon</name>
    <name type="common">Purple false brome</name>
    <name type="synonym">Trachynia distachya</name>
    <dbReference type="NCBI Taxonomy" id="15368"/>
    <lineage>
        <taxon>Eukaryota</taxon>
        <taxon>Viridiplantae</taxon>
        <taxon>Streptophyta</taxon>
        <taxon>Embryophyta</taxon>
        <taxon>Tracheophyta</taxon>
        <taxon>Spermatophyta</taxon>
        <taxon>Magnoliopsida</taxon>
        <taxon>Liliopsida</taxon>
        <taxon>Poales</taxon>
        <taxon>Poaceae</taxon>
        <taxon>BOP clade</taxon>
        <taxon>Pooideae</taxon>
        <taxon>Stipodae</taxon>
        <taxon>Brachypodieae</taxon>
        <taxon>Brachypodium</taxon>
    </lineage>
</organism>
<dbReference type="KEGG" id="bdi:104583781"/>
<dbReference type="PANTHER" id="PTHR33696">
    <property type="entry name" value="T22J18.15-RELATED"/>
    <property type="match status" value="1"/>
</dbReference>
<name>I1IAF7_BRADI</name>
<accession>I1IAF7</accession>
<dbReference type="AlphaFoldDB" id="I1IAF7"/>
<evidence type="ECO:0000313" key="4">
    <source>
        <dbReference type="Proteomes" id="UP000008810"/>
    </source>
</evidence>